<proteinExistence type="predicted"/>
<name>A0A9E8SAE4_9MICO</name>
<evidence type="ECO:0000313" key="2">
    <source>
        <dbReference type="Proteomes" id="UP001164706"/>
    </source>
</evidence>
<protein>
    <submittedName>
        <fullName evidence="1">LuxR family transcriptional regulator</fullName>
    </submittedName>
</protein>
<gene>
    <name evidence="1" type="ORF">OVN18_05760</name>
</gene>
<dbReference type="SUPFAM" id="SSF51182">
    <property type="entry name" value="RmlC-like cupins"/>
    <property type="match status" value="1"/>
</dbReference>
<dbReference type="InterPro" id="IPR014710">
    <property type="entry name" value="RmlC-like_jellyroll"/>
</dbReference>
<keyword evidence="2" id="KW-1185">Reference proteome</keyword>
<organism evidence="1 2">
    <name type="scientific">Microcella daejeonensis</name>
    <dbReference type="NCBI Taxonomy" id="2994971"/>
    <lineage>
        <taxon>Bacteria</taxon>
        <taxon>Bacillati</taxon>
        <taxon>Actinomycetota</taxon>
        <taxon>Actinomycetes</taxon>
        <taxon>Micrococcales</taxon>
        <taxon>Microbacteriaceae</taxon>
        <taxon>Microcella</taxon>
    </lineage>
</organism>
<accession>A0A9E8SAE4</accession>
<dbReference type="RefSeq" id="WP_267782591.1">
    <property type="nucleotide sequence ID" value="NZ_CP113089.1"/>
</dbReference>
<dbReference type="EMBL" id="CP113089">
    <property type="protein sequence ID" value="WAB82506.1"/>
    <property type="molecule type" value="Genomic_DNA"/>
</dbReference>
<dbReference type="KEGG" id="mdb:OVN18_05760"/>
<reference evidence="1" key="1">
    <citation type="submission" date="2022-11" db="EMBL/GenBank/DDBJ databases">
        <title>Description of Microcella daejonensis nov. sp, isolated from riverside soil.</title>
        <authorList>
            <person name="Molina K.M."/>
            <person name="Kim S.B."/>
        </authorList>
    </citation>
    <scope>NUCLEOTIDE SEQUENCE</scope>
    <source>
        <strain evidence="1">MMS21-STM12</strain>
    </source>
</reference>
<dbReference type="AlphaFoldDB" id="A0A9E8SAE4"/>
<evidence type="ECO:0000313" key="1">
    <source>
        <dbReference type="EMBL" id="WAB82506.1"/>
    </source>
</evidence>
<sequence>MDPVAHDLDLLADHLIEQSEASSDGRATRSIDLGLGTLRLMAIGFAAGAELPEHDNPGEAVLQVLRGSVRVVTIAPAVVDRRELGPGRVVEARPGLLVRIPDARHRVEALEPSVILLTAVSLPGGSGH</sequence>
<dbReference type="Gene3D" id="2.60.120.10">
    <property type="entry name" value="Jelly Rolls"/>
    <property type="match status" value="1"/>
</dbReference>
<dbReference type="Proteomes" id="UP001164706">
    <property type="component" value="Chromosome"/>
</dbReference>
<dbReference type="InterPro" id="IPR011051">
    <property type="entry name" value="RmlC_Cupin_sf"/>
</dbReference>